<organism evidence="1">
    <name type="scientific">Eutreptiella gymnastica</name>
    <dbReference type="NCBI Taxonomy" id="73025"/>
    <lineage>
        <taxon>Eukaryota</taxon>
        <taxon>Discoba</taxon>
        <taxon>Euglenozoa</taxon>
        <taxon>Euglenida</taxon>
        <taxon>Spirocuta</taxon>
        <taxon>Euglenophyceae</taxon>
        <taxon>Eutreptiales</taxon>
        <taxon>Eutreptiaceae</taxon>
        <taxon>Eutreptiella</taxon>
    </lineage>
</organism>
<name>A0A7S1N5X3_9EUGL</name>
<accession>A0A7S1N5X3</accession>
<protein>
    <submittedName>
        <fullName evidence="1">Uncharacterized protein</fullName>
    </submittedName>
</protein>
<sequence length="130" mass="14145">MGSRGEDAGSRSVMELPGLDFLTSEALVNTGRKLDRRVGSNEGIYLSHKNWVWFRAPLGLSLPCAADNTWAGTAVKKDKLLGLPHDCQGQMDLQHQHMCGVVPNPPCNLPQKVQLFPRLPGGKTRIAKSG</sequence>
<reference evidence="1" key="1">
    <citation type="submission" date="2021-01" db="EMBL/GenBank/DDBJ databases">
        <authorList>
            <person name="Corre E."/>
            <person name="Pelletier E."/>
            <person name="Niang G."/>
            <person name="Scheremetjew M."/>
            <person name="Finn R."/>
            <person name="Kale V."/>
            <person name="Holt S."/>
            <person name="Cochrane G."/>
            <person name="Meng A."/>
            <person name="Brown T."/>
            <person name="Cohen L."/>
        </authorList>
    </citation>
    <scope>NUCLEOTIDE SEQUENCE</scope>
    <source>
        <strain evidence="1">NIES-381</strain>
    </source>
</reference>
<dbReference type="AlphaFoldDB" id="A0A7S1N5X3"/>
<evidence type="ECO:0000313" key="1">
    <source>
        <dbReference type="EMBL" id="CAD8999674.1"/>
    </source>
</evidence>
<gene>
    <name evidence="1" type="ORF">EGYM00392_LOCUS10747</name>
</gene>
<dbReference type="EMBL" id="HBGA01029210">
    <property type="protein sequence ID" value="CAD8999674.1"/>
    <property type="molecule type" value="Transcribed_RNA"/>
</dbReference>
<proteinExistence type="predicted"/>